<gene>
    <name evidence="4" type="ORF">LO80_08255</name>
</gene>
<evidence type="ECO:0000313" key="4">
    <source>
        <dbReference type="EMBL" id="AIT09959.1"/>
    </source>
</evidence>
<dbReference type="Gene3D" id="3.30.1400.10">
    <property type="entry name" value="ZipA, C-terminal FtsZ-binding domain"/>
    <property type="match status" value="1"/>
</dbReference>
<dbReference type="OrthoDB" id="5604271at2"/>
<comment type="function">
    <text evidence="1">Essential cell division protein that stabilizes the FtsZ protofilaments by cross-linking them and that serves as a cytoplasmic membrane anchor for the Z ring. Also required for the recruitment to the septal ring of downstream cell division proteins.</text>
</comment>
<name>A0A097EQV8_9GAMM</name>
<keyword evidence="2" id="KW-0472">Membrane</keyword>
<dbReference type="SUPFAM" id="SSF64383">
    <property type="entry name" value="Cell-division protein ZipA, C-terminal domain"/>
    <property type="match status" value="1"/>
</dbReference>
<evidence type="ECO:0000256" key="2">
    <source>
        <dbReference type="RuleBase" id="RU003613"/>
    </source>
</evidence>
<sequence>MTLILALVLVLVVLIIIDLYRKSLRLKQKEVLREIEQKGSEELLGQVRNSSEYAHIEDVQREYPLLRDGFLLFYFEAIEAIEVKDLATFLKYYGVKYTDEKIFQKINYKDVIFTVLADNESQEFISSKEGKVDGLIAVMNYKKLTTMEYDVKTCYELMMDVLEALSKSFHGTLMNEHRIRLTKKDKQNYLEAIL</sequence>
<protein>
    <recommendedName>
        <fullName evidence="1">Cell division protein ZipA</fullName>
    </recommendedName>
</protein>
<dbReference type="InterPro" id="IPR007449">
    <property type="entry name" value="ZipA_FtsZ-bd_C"/>
</dbReference>
<keyword evidence="1" id="KW-0131">Cell cycle</keyword>
<comment type="similarity">
    <text evidence="1">Belongs to the ZipA family.</text>
</comment>
<dbReference type="STRING" id="1547445.LO80_08255"/>
<evidence type="ECO:0000313" key="5">
    <source>
        <dbReference type="Proteomes" id="UP000029672"/>
    </source>
</evidence>
<organism evidence="4 5">
    <name type="scientific">Candidatus Francisella endociliophora</name>
    <dbReference type="NCBI Taxonomy" id="653937"/>
    <lineage>
        <taxon>Bacteria</taxon>
        <taxon>Pseudomonadati</taxon>
        <taxon>Pseudomonadota</taxon>
        <taxon>Gammaproteobacteria</taxon>
        <taxon>Thiotrichales</taxon>
        <taxon>Francisellaceae</taxon>
        <taxon>Francisella</taxon>
    </lineage>
</organism>
<dbReference type="EMBL" id="CP009574">
    <property type="protein sequence ID" value="AIT09959.1"/>
    <property type="molecule type" value="Genomic_DNA"/>
</dbReference>
<evidence type="ECO:0000259" key="3">
    <source>
        <dbReference type="Pfam" id="PF04354"/>
    </source>
</evidence>
<dbReference type="GO" id="GO:0005886">
    <property type="term" value="C:plasma membrane"/>
    <property type="evidence" value="ECO:0007669"/>
    <property type="project" value="UniProtKB-SubCell"/>
</dbReference>
<dbReference type="RefSeq" id="WP_040010328.1">
    <property type="nucleotide sequence ID" value="NZ_CP009574.1"/>
</dbReference>
<dbReference type="KEGG" id="frf:LO80_08255"/>
<dbReference type="eggNOG" id="ENOG502ZW46">
    <property type="taxonomic scope" value="Bacteria"/>
</dbReference>
<dbReference type="AlphaFoldDB" id="A0A097EQV8"/>
<dbReference type="HOGENOM" id="CLU_1400695_0_0_6"/>
<keyword evidence="2" id="KW-0997">Cell inner membrane</keyword>
<evidence type="ECO:0000256" key="1">
    <source>
        <dbReference type="RuleBase" id="RU003612"/>
    </source>
</evidence>
<reference evidence="4 5" key="1">
    <citation type="submission" date="2014-10" db="EMBL/GenBank/DDBJ databases">
        <title>Whole genome sequence of Francisella endociliophora strain FSC1006, isolated from a laboratory culture of the marine ciliate Euplotes raikovi.</title>
        <authorList>
            <person name="Granberg M."/>
            <person name="Backman S."/>
            <person name="Lundmark E."/>
            <person name="Nilsson E."/>
            <person name="Karlsson E."/>
            <person name="Thelaus J."/>
            <person name="Ohrman C."/>
            <person name="Larkeryd A."/>
            <person name="Stenberg P."/>
        </authorList>
    </citation>
    <scope>NUCLEOTIDE SEQUENCE [LARGE SCALE GENOMIC DNA]</scope>
    <source>
        <strain evidence="4 5">FSC1006</strain>
    </source>
</reference>
<comment type="subcellular location">
    <subcellularLocation>
        <location evidence="2">Cell inner membrane</location>
        <topology evidence="2">Single-pass type I membrane protein</topology>
    </subcellularLocation>
</comment>
<dbReference type="GO" id="GO:0090529">
    <property type="term" value="P:cell septum assembly"/>
    <property type="evidence" value="ECO:0007669"/>
    <property type="project" value="InterPro"/>
</dbReference>
<accession>A0A097EQV8</accession>
<feature type="domain" description="ZipA C-terminal FtsZ-binding" evidence="3">
    <location>
        <begin position="80"/>
        <end position="190"/>
    </location>
</feature>
<proteinExistence type="inferred from homology"/>
<dbReference type="InterPro" id="IPR036765">
    <property type="entry name" value="ZipA_FtsZ-bd_C_sf"/>
</dbReference>
<keyword evidence="1" id="KW-0132">Cell division</keyword>
<dbReference type="Proteomes" id="UP000029672">
    <property type="component" value="Chromosome"/>
</dbReference>
<keyword evidence="5" id="KW-1185">Reference proteome</keyword>
<keyword evidence="2" id="KW-1003">Cell membrane</keyword>
<keyword evidence="2" id="KW-0812">Transmembrane</keyword>
<dbReference type="Pfam" id="PF04354">
    <property type="entry name" value="ZipA_C"/>
    <property type="match status" value="1"/>
</dbReference>